<proteinExistence type="predicted"/>
<accession>A0ABR1HNX0</accession>
<dbReference type="Proteomes" id="UP001498476">
    <property type="component" value="Unassembled WGS sequence"/>
</dbReference>
<sequence length="602" mass="67104">MSTPALPDSARLCHRCNNLDVLSPKPEILVNLTDLSETCWLCRLFRQHLAPLASIPLFRQGSSLTIDGRGQPLFRICAEPGPWESPADVQVGYPVLSDAGSGAYFQLLRAWLRVCDDDHDCWNGSDGFLPSRLLDVEGEDAGVPSLRLHISSQGERGRYLALSHCWGALDQTVKDRYCTYRCNIRNKCKEVSWLDLPKTFQDAVTVARGLGIRYLWIDSMCIIQLHLGCSAGCARLQDWSCEANKMERYYSQAYATIAATSASDSTAGFLHPRPAAEFVRAGTTPGGAPLYICASIDNFCHDVDNGLLNRRAWVLQERALSHRTIHVTAAQTYWECGQGIRCETLTKLSNPRASFWSDPQFPNSILGHTKSNRSGLFQHLLTMYCSLGITYPTDRSRAIAGLLKRLADSLNSNIHYGILDRFLHRSLLWRRRPNSAKLTRIDYAQDQVVPSWSWMALQGEIGCMDIPSYKVEWSDAIRFFPADEDQRSESDSLLQAGGRGGPQESGKAFRALSRTLTPSGAKSLGIVWDEVAENTEQVANVSTRTLRCVALGRVGSLGEEQDYFVLVIEPSEEPGFFRRVGVGSVQKKDILFDEAGREVWIV</sequence>
<gene>
    <name evidence="2" type="ORF">QQX98_001578</name>
</gene>
<dbReference type="InterPro" id="IPR010730">
    <property type="entry name" value="HET"/>
</dbReference>
<evidence type="ECO:0000313" key="3">
    <source>
        <dbReference type="Proteomes" id="UP001498476"/>
    </source>
</evidence>
<dbReference type="EMBL" id="JAZAVJ010000015">
    <property type="protein sequence ID" value="KAK7422555.1"/>
    <property type="molecule type" value="Genomic_DNA"/>
</dbReference>
<dbReference type="Pfam" id="PF06985">
    <property type="entry name" value="HET"/>
    <property type="match status" value="1"/>
</dbReference>
<keyword evidence="3" id="KW-1185">Reference proteome</keyword>
<evidence type="ECO:0000259" key="1">
    <source>
        <dbReference type="Pfam" id="PF06985"/>
    </source>
</evidence>
<comment type="caution">
    <text evidence="2">The sequence shown here is derived from an EMBL/GenBank/DDBJ whole genome shotgun (WGS) entry which is preliminary data.</text>
</comment>
<dbReference type="PANTHER" id="PTHR33112:SF10">
    <property type="entry name" value="TOL"/>
    <property type="match status" value="1"/>
</dbReference>
<dbReference type="PANTHER" id="PTHR33112">
    <property type="entry name" value="DOMAIN PROTEIN, PUTATIVE-RELATED"/>
    <property type="match status" value="1"/>
</dbReference>
<organism evidence="2 3">
    <name type="scientific">Neonectria punicea</name>
    <dbReference type="NCBI Taxonomy" id="979145"/>
    <lineage>
        <taxon>Eukaryota</taxon>
        <taxon>Fungi</taxon>
        <taxon>Dikarya</taxon>
        <taxon>Ascomycota</taxon>
        <taxon>Pezizomycotina</taxon>
        <taxon>Sordariomycetes</taxon>
        <taxon>Hypocreomycetidae</taxon>
        <taxon>Hypocreales</taxon>
        <taxon>Nectriaceae</taxon>
        <taxon>Neonectria</taxon>
    </lineage>
</organism>
<feature type="domain" description="Heterokaryon incompatibility" evidence="1">
    <location>
        <begin position="159"/>
        <end position="317"/>
    </location>
</feature>
<evidence type="ECO:0000313" key="2">
    <source>
        <dbReference type="EMBL" id="KAK7422555.1"/>
    </source>
</evidence>
<name>A0ABR1HNX0_9HYPO</name>
<reference evidence="2 3" key="1">
    <citation type="journal article" date="2025" name="Microbiol. Resour. Announc.">
        <title>Draft genome sequences for Neonectria magnoliae and Neonectria punicea, canker pathogens of Liriodendron tulipifera and Acer saccharum in West Virginia.</title>
        <authorList>
            <person name="Petronek H.M."/>
            <person name="Kasson M.T."/>
            <person name="Metheny A.M."/>
            <person name="Stauder C.M."/>
            <person name="Lovett B."/>
            <person name="Lynch S.C."/>
            <person name="Garnas J.R."/>
            <person name="Kasson L.R."/>
            <person name="Stajich J.E."/>
        </authorList>
    </citation>
    <scope>NUCLEOTIDE SEQUENCE [LARGE SCALE GENOMIC DNA]</scope>
    <source>
        <strain evidence="2 3">NRRL 64653</strain>
    </source>
</reference>
<protein>
    <recommendedName>
        <fullName evidence="1">Heterokaryon incompatibility domain-containing protein</fullName>
    </recommendedName>
</protein>